<dbReference type="AlphaFoldDB" id="A0A0W8EHC6"/>
<proteinExistence type="predicted"/>
<sequence length="45" mass="4674">MGNPPWSSHATTGYASIPLLKRALSLFPVDGNNSIGSSKVSGRSD</sequence>
<reference evidence="1" key="1">
    <citation type="journal article" date="2015" name="Proc. Natl. Acad. Sci. U.S.A.">
        <title>Networks of energetic and metabolic interactions define dynamics in microbial communities.</title>
        <authorList>
            <person name="Embree M."/>
            <person name="Liu J.K."/>
            <person name="Al-Bassam M.M."/>
            <person name="Zengler K."/>
        </authorList>
    </citation>
    <scope>NUCLEOTIDE SEQUENCE</scope>
</reference>
<gene>
    <name evidence="1" type="ORF">ASZ90_016698</name>
</gene>
<evidence type="ECO:0000313" key="1">
    <source>
        <dbReference type="EMBL" id="KUG07901.1"/>
    </source>
</evidence>
<dbReference type="EMBL" id="LNQE01001761">
    <property type="protein sequence ID" value="KUG07901.1"/>
    <property type="molecule type" value="Genomic_DNA"/>
</dbReference>
<organism evidence="1">
    <name type="scientific">hydrocarbon metagenome</name>
    <dbReference type="NCBI Taxonomy" id="938273"/>
    <lineage>
        <taxon>unclassified sequences</taxon>
        <taxon>metagenomes</taxon>
        <taxon>ecological metagenomes</taxon>
    </lineage>
</organism>
<name>A0A0W8EHC6_9ZZZZ</name>
<protein>
    <submittedName>
        <fullName evidence="1">Uncharacterized protein</fullName>
    </submittedName>
</protein>
<comment type="caution">
    <text evidence="1">The sequence shown here is derived from an EMBL/GenBank/DDBJ whole genome shotgun (WGS) entry which is preliminary data.</text>
</comment>
<accession>A0A0W8EHC6</accession>